<reference evidence="1" key="1">
    <citation type="journal article" date="2021" name="Proc. Natl. Acad. Sci. U.S.A.">
        <title>A Catalog of Tens of Thousands of Viruses from Human Metagenomes Reveals Hidden Associations with Chronic Diseases.</title>
        <authorList>
            <person name="Tisza M.J."/>
            <person name="Buck C.B."/>
        </authorList>
    </citation>
    <scope>NUCLEOTIDE SEQUENCE</scope>
    <source>
        <strain evidence="1">CtdNl2</strain>
    </source>
</reference>
<proteinExistence type="predicted"/>
<evidence type="ECO:0000313" key="1">
    <source>
        <dbReference type="EMBL" id="DAE18218.1"/>
    </source>
</evidence>
<protein>
    <submittedName>
        <fullName evidence="1">Uncharacterized protein</fullName>
    </submittedName>
</protein>
<dbReference type="EMBL" id="BK015652">
    <property type="protein sequence ID" value="DAE18218.1"/>
    <property type="molecule type" value="Genomic_DNA"/>
</dbReference>
<accession>A0A8S5QGV7</accession>
<name>A0A8S5QGV7_9CAUD</name>
<sequence>MKEKVRLNDGGLSVEIEYDFRIVVTRSQFSIINSKSKASRQFLEKSMVGFNLCHLMSVGLDLHRVDTFNVFTNSAHRYTRIQYSGYVVHLYRWLDGVFGDYVLTVFVELQDISLQDAYKNFNKAIPIPAFNYEYQRDIITIKSLYFTVIKDVYEWLSYFLLGIYLTASDIVRVDGSKSSMYSLCKNTLMYKLFLRLQDMSYCADTNKYVVVSIRDRDVLPKDISNEDILYVLSIMDSYQSAVNQVVNEGVGTNDCMPTVVFNTLRKSYDYVSFDVVECPVSVFTRKVMLNHCIDVSDFYKKVHQYWCSLDTFNY</sequence>
<organism evidence="1">
    <name type="scientific">Myoviridae sp. ctdNl2</name>
    <dbReference type="NCBI Taxonomy" id="2825140"/>
    <lineage>
        <taxon>Viruses</taxon>
        <taxon>Duplodnaviria</taxon>
        <taxon>Heunggongvirae</taxon>
        <taxon>Uroviricota</taxon>
        <taxon>Caudoviricetes</taxon>
    </lineage>
</organism>